<organism evidence="1 2">
    <name type="scientific">Epilithonimonas pallida</name>
    <dbReference type="NCBI Taxonomy" id="373671"/>
    <lineage>
        <taxon>Bacteria</taxon>
        <taxon>Pseudomonadati</taxon>
        <taxon>Bacteroidota</taxon>
        <taxon>Flavobacteriia</taxon>
        <taxon>Flavobacteriales</taxon>
        <taxon>Weeksellaceae</taxon>
        <taxon>Chryseobacterium group</taxon>
        <taxon>Epilithonimonas</taxon>
    </lineage>
</organism>
<keyword evidence="2" id="KW-1185">Reference proteome</keyword>
<comment type="caution">
    <text evidence="1">The sequence shown here is derived from an EMBL/GenBank/DDBJ whole genome shotgun (WGS) entry which is preliminary data.</text>
</comment>
<accession>A0ABY1R543</accession>
<protein>
    <submittedName>
        <fullName evidence="1">Uncharacterized protein</fullName>
    </submittedName>
</protein>
<name>A0ABY1R543_9FLAO</name>
<evidence type="ECO:0000313" key="2">
    <source>
        <dbReference type="Proteomes" id="UP001158050"/>
    </source>
</evidence>
<evidence type="ECO:0000313" key="1">
    <source>
        <dbReference type="EMBL" id="SMP94665.1"/>
    </source>
</evidence>
<proteinExistence type="predicted"/>
<reference evidence="1 2" key="1">
    <citation type="submission" date="2017-05" db="EMBL/GenBank/DDBJ databases">
        <authorList>
            <person name="Varghese N."/>
            <person name="Submissions S."/>
        </authorList>
    </citation>
    <scope>NUCLEOTIDE SEQUENCE [LARGE SCALE GENOMIC DNA]</scope>
    <source>
        <strain evidence="1 2">DSM 18015</strain>
    </source>
</reference>
<dbReference type="Proteomes" id="UP001158050">
    <property type="component" value="Unassembled WGS sequence"/>
</dbReference>
<dbReference type="EMBL" id="FXUO01000006">
    <property type="protein sequence ID" value="SMP94665.1"/>
    <property type="molecule type" value="Genomic_DNA"/>
</dbReference>
<gene>
    <name evidence="1" type="ORF">SAMN05421679_10668</name>
</gene>
<sequence length="147" mass="18123">MDIIKSEFTITEKRCPLCRNLKNIEEFDKYFSKKRQKYRPQSYCKLCSKEEKARRSKEYYQTHKKERIKYAKEYALRPENIEKNHQQRIESKRRRRENLSSSYVRDLMVQKFKFKNSDLLENPDLVLIYANKIKLKRTIKKIKYGKK</sequence>
<dbReference type="RefSeq" id="WP_283417254.1">
    <property type="nucleotide sequence ID" value="NZ_FXUO01000006.1"/>
</dbReference>